<protein>
    <submittedName>
        <fullName evidence="1">Uncharacterized protein</fullName>
    </submittedName>
</protein>
<proteinExistence type="predicted"/>
<accession>A0A1J0YY39</accession>
<dbReference type="GO" id="GO:0009007">
    <property type="term" value="F:site-specific DNA-methyltransferase (adenine-specific) activity"/>
    <property type="evidence" value="ECO:0007669"/>
    <property type="project" value="InterPro"/>
</dbReference>
<dbReference type="EMBL" id="KX756650">
    <property type="protein sequence ID" value="APE73841.1"/>
    <property type="molecule type" value="Genomic_DNA"/>
</dbReference>
<reference evidence="1" key="1">
    <citation type="submission" date="2016-08" db="EMBL/GenBank/DDBJ databases">
        <title>Sequence of the Acinetobacter baumannii KL24 capsule biosynthesis gene cluster.</title>
        <authorList>
            <person name="Kenyon J.J."/>
            <person name="Hall R.M."/>
        </authorList>
    </citation>
    <scope>NUCLEOTIDE SEQUENCE</scope>
    <source>
        <strain evidence="1">RCH51</strain>
    </source>
</reference>
<dbReference type="AlphaFoldDB" id="A0A1J0YY39"/>
<dbReference type="InterPro" id="IPR008593">
    <property type="entry name" value="Dam_MeTrfase"/>
</dbReference>
<evidence type="ECO:0000313" key="1">
    <source>
        <dbReference type="EMBL" id="APE73841.1"/>
    </source>
</evidence>
<name>A0A1J0YY39_ACIBA</name>
<dbReference type="GO" id="GO:0009307">
    <property type="term" value="P:DNA restriction-modification system"/>
    <property type="evidence" value="ECO:0007669"/>
    <property type="project" value="InterPro"/>
</dbReference>
<organism evidence="1">
    <name type="scientific">Acinetobacter baumannii</name>
    <dbReference type="NCBI Taxonomy" id="470"/>
    <lineage>
        <taxon>Bacteria</taxon>
        <taxon>Pseudomonadati</taxon>
        <taxon>Pseudomonadota</taxon>
        <taxon>Gammaproteobacteria</taxon>
        <taxon>Moraxellales</taxon>
        <taxon>Moraxellaceae</taxon>
        <taxon>Acinetobacter</taxon>
        <taxon>Acinetobacter calcoaceticus/baumannii complex</taxon>
    </lineage>
</organism>
<dbReference type="Pfam" id="PF05869">
    <property type="entry name" value="Dam"/>
    <property type="match status" value="1"/>
</dbReference>
<sequence>MNTMAQSKLFGLAENRTDIWATPQDFFEKLDRVFNFDLDVCALPENAKCGRFFTPELDGLKQEWTGTCWMNLPYGREISLWIEKAVETANNGHTVVGLLPVRTDVV</sequence>
<dbReference type="GO" id="GO:0003677">
    <property type="term" value="F:DNA binding"/>
    <property type="evidence" value="ECO:0007669"/>
    <property type="project" value="InterPro"/>
</dbReference>